<dbReference type="OMA" id="MYINARV"/>
<evidence type="ECO:0000313" key="3">
    <source>
        <dbReference type="EMBL" id="EMG49621.1"/>
    </source>
</evidence>
<dbReference type="InterPro" id="IPR002013">
    <property type="entry name" value="SAC_dom"/>
</dbReference>
<dbReference type="AlphaFoldDB" id="M3ISU2"/>
<dbReference type="EMBL" id="AOGT01000567">
    <property type="protein sequence ID" value="EMG49621.1"/>
    <property type="molecule type" value="Genomic_DNA"/>
</dbReference>
<dbReference type="GO" id="GO:0005783">
    <property type="term" value="C:endoplasmic reticulum"/>
    <property type="evidence" value="ECO:0007669"/>
    <property type="project" value="TreeGrafter"/>
</dbReference>
<feature type="domain" description="SAC" evidence="2">
    <location>
        <begin position="1"/>
        <end position="99"/>
    </location>
</feature>
<organism evidence="3 4">
    <name type="scientific">Candida maltosa (strain Xu316)</name>
    <name type="common">Yeast</name>
    <dbReference type="NCBI Taxonomy" id="1245528"/>
    <lineage>
        <taxon>Eukaryota</taxon>
        <taxon>Fungi</taxon>
        <taxon>Dikarya</taxon>
        <taxon>Ascomycota</taxon>
        <taxon>Saccharomycotina</taxon>
        <taxon>Pichiomycetes</taxon>
        <taxon>Debaryomycetaceae</taxon>
        <taxon>Candida/Lodderomyces clade</taxon>
        <taxon>Candida</taxon>
    </lineage>
</organism>
<proteinExistence type="predicted"/>
<dbReference type="GO" id="GO:0034593">
    <property type="term" value="F:phosphatidylinositol bisphosphate phosphatase activity"/>
    <property type="evidence" value="ECO:0007669"/>
    <property type="project" value="UniProtKB-ARBA"/>
</dbReference>
<sequence length="268" mass="31038">RLISLGYTSDNYFEYDLKSQTIVKLQNKIVRTNCMDCLDRTNVVQSTIGRWVLQNQLTQTNYLSQTSTIPFEKIDYKFNLFFQNFWADNADAVSCAYSGTGALKTDFTRLGKRTYKGNLDDLLNSITRYYKNNLTDGFRQDSYDLFLGKFKPFQSSITSPFIDRRPPFIQLLPYLIGTSLLIMLAVLSYPKGSIFDYKNLTIVGICLLFTIRNLLYINTHGYQFVDWPRLVSLDFLKKEDVVDSKTGKIVGVNFDETDNFKVFNKKKN</sequence>
<dbReference type="Proteomes" id="UP000011777">
    <property type="component" value="Unassembled WGS sequence"/>
</dbReference>
<dbReference type="GO" id="GO:0043812">
    <property type="term" value="F:phosphatidylinositol-4-phosphate phosphatase activity"/>
    <property type="evidence" value="ECO:0007669"/>
    <property type="project" value="TreeGrafter"/>
</dbReference>
<keyword evidence="1" id="KW-0472">Membrane</keyword>
<evidence type="ECO:0000313" key="4">
    <source>
        <dbReference type="Proteomes" id="UP000011777"/>
    </source>
</evidence>
<keyword evidence="1" id="KW-1133">Transmembrane helix</keyword>
<name>M3ISU2_CANMX</name>
<dbReference type="GO" id="GO:0046856">
    <property type="term" value="P:phosphatidylinositol dephosphorylation"/>
    <property type="evidence" value="ECO:0007669"/>
    <property type="project" value="TreeGrafter"/>
</dbReference>
<dbReference type="STRING" id="1245528.M3ISU2"/>
<accession>M3ISU2</accession>
<reference evidence="3 4" key="1">
    <citation type="submission" date="2013-02" db="EMBL/GenBank/DDBJ databases">
        <title>Genome sequence of Candida maltosa Xu316, a potential industrial strain for xylitol and ethanol production.</title>
        <authorList>
            <person name="Yu J."/>
            <person name="Wang Q."/>
            <person name="Geng X."/>
            <person name="Bao W."/>
            <person name="He P."/>
            <person name="Cai J."/>
        </authorList>
    </citation>
    <scope>NUCLEOTIDE SEQUENCE [LARGE SCALE GENOMIC DNA]</scope>
    <source>
        <strain evidence="4">Xu316</strain>
    </source>
</reference>
<feature type="transmembrane region" description="Helical" evidence="1">
    <location>
        <begin position="199"/>
        <end position="217"/>
    </location>
</feature>
<dbReference type="PROSITE" id="PS50275">
    <property type="entry name" value="SAC"/>
    <property type="match status" value="1"/>
</dbReference>
<dbReference type="OrthoDB" id="405996at2759"/>
<keyword evidence="4" id="KW-1185">Reference proteome</keyword>
<feature type="non-terminal residue" evidence="3">
    <location>
        <position position="1"/>
    </location>
</feature>
<dbReference type="HOGENOM" id="CLU_090880_0_0_1"/>
<dbReference type="PANTHER" id="PTHR45662:SF2">
    <property type="entry name" value="PHOSPHATIDYLINOSITOL-3-PHOSPHATASE SAC1"/>
    <property type="match status" value="1"/>
</dbReference>
<comment type="caution">
    <text evidence="3">The sequence shown here is derived from an EMBL/GenBank/DDBJ whole genome shotgun (WGS) entry which is preliminary data.</text>
</comment>
<keyword evidence="1" id="KW-0812">Transmembrane</keyword>
<dbReference type="PANTHER" id="PTHR45662">
    <property type="entry name" value="PHOSPHATIDYLINOSITIDE PHOSPHATASE SAC1"/>
    <property type="match status" value="1"/>
</dbReference>
<evidence type="ECO:0000256" key="1">
    <source>
        <dbReference type="SAM" id="Phobius"/>
    </source>
</evidence>
<feature type="transmembrane region" description="Helical" evidence="1">
    <location>
        <begin position="168"/>
        <end position="187"/>
    </location>
</feature>
<protein>
    <submittedName>
        <fullName evidence="3">Recessive suppressor of secretory defect</fullName>
    </submittedName>
</protein>
<gene>
    <name evidence="3" type="ORF">G210_5570</name>
</gene>
<dbReference type="eggNOG" id="KOG1889">
    <property type="taxonomic scope" value="Eukaryota"/>
</dbReference>
<evidence type="ECO:0000259" key="2">
    <source>
        <dbReference type="PROSITE" id="PS50275"/>
    </source>
</evidence>